<evidence type="ECO:0000259" key="2">
    <source>
        <dbReference type="PROSITE" id="PS50097"/>
    </source>
</evidence>
<feature type="domain" description="BTB" evidence="2">
    <location>
        <begin position="24"/>
        <end position="101"/>
    </location>
</feature>
<keyword evidence="4" id="KW-1185">Reference proteome</keyword>
<evidence type="ECO:0000256" key="1">
    <source>
        <dbReference type="SAM" id="MobiDB-lite"/>
    </source>
</evidence>
<dbReference type="Gene3D" id="3.30.710.10">
    <property type="entry name" value="Potassium Channel Kv1.1, Chain A"/>
    <property type="match status" value="2"/>
</dbReference>
<feature type="region of interest" description="Disordered" evidence="1">
    <location>
        <begin position="411"/>
        <end position="434"/>
    </location>
</feature>
<organism evidence="3 4">
    <name type="scientific">Bondarzewia mesenterica</name>
    <dbReference type="NCBI Taxonomy" id="1095465"/>
    <lineage>
        <taxon>Eukaryota</taxon>
        <taxon>Fungi</taxon>
        <taxon>Dikarya</taxon>
        <taxon>Basidiomycota</taxon>
        <taxon>Agaricomycotina</taxon>
        <taxon>Agaricomycetes</taxon>
        <taxon>Russulales</taxon>
        <taxon>Bondarzewiaceae</taxon>
        <taxon>Bondarzewia</taxon>
    </lineage>
</organism>
<gene>
    <name evidence="3" type="ORF">EW146_g8139</name>
</gene>
<reference evidence="3 4" key="1">
    <citation type="submission" date="2019-02" db="EMBL/GenBank/DDBJ databases">
        <title>Genome sequencing of the rare red list fungi Bondarzewia mesenterica.</title>
        <authorList>
            <person name="Buettner E."/>
            <person name="Kellner H."/>
        </authorList>
    </citation>
    <scope>NUCLEOTIDE SEQUENCE [LARGE SCALE GENOMIC DNA]</scope>
    <source>
        <strain evidence="3 4">DSM 108281</strain>
    </source>
</reference>
<dbReference type="Proteomes" id="UP000310158">
    <property type="component" value="Unassembled WGS sequence"/>
</dbReference>
<dbReference type="SUPFAM" id="SSF54695">
    <property type="entry name" value="POZ domain"/>
    <property type="match status" value="1"/>
</dbReference>
<sequence length="747" mass="83330">MSDTKAVDKPELIEPKSPFDDPYADIILRSCDGADFRVYKTILSLASPFFQTMFSLPGGNGKGSAGGELKDGLPVISLFEDFRTLDFLLRSCYPRRSPKPEDLDLEGIGLILDALQKYEIDAFDELGESLLRDLIDEDPVGVFFIAHSHGLEDVARMAAKWSLKRPFLFSRSSQFRYMTADQLYDFLQYRHDCGVAASAVTTSSMDWISNCSDTVTNYRSACKKCYGALETRCYNYYAPKFVLEYLSRAGPALKDQPHEDVIFRDGIYPTSFGSCTDCRTDRGTGMIRFCQLFADEIKRVVAALDHWMSFRYHFTVVCTRHYCRPHLGQGRLIALSDSAFGALIIVPPDPGIMIASLSSLCTSFLVITVLRSSTLRESGLLFEVCPREVLWSYNFCLAAAGFESAMSSDSAAAPESRPKASSPPAPQSNASRIHDAEAPFNDPRADIILRSCDHVDFRVYKTVLSLASPFFETMFALPEPASSADGECDERKDNAIVIPVAEKSHTLDILLLSCYPRHPPVITGLHEIREVLEAAQKYEIGCFNHIAEATLRTLIKGDPIGVYSVACGFGFVKVAAASARWTLQQPLMTFSSTEVRHITGEQYHNLLQYHRACGVASKNVPATRHWFISCNDTLTEHPRCSSGCYVNRGGWNAPQFLWDYLERVGRTLKEKPCGAVVTSDDNIVPASCLTTCQHSNYNNNKNVVDLRNGLNKFCRPFAAEIDRVIAECFGHTDSARDGVWYLTRQEH</sequence>
<protein>
    <recommendedName>
        <fullName evidence="2">BTB domain-containing protein</fullName>
    </recommendedName>
</protein>
<dbReference type="CDD" id="cd14733">
    <property type="entry name" value="BACK"/>
    <property type="match status" value="1"/>
</dbReference>
<dbReference type="OrthoDB" id="3357985at2759"/>
<dbReference type="EMBL" id="SGPL01000529">
    <property type="protein sequence ID" value="THH11178.1"/>
    <property type="molecule type" value="Genomic_DNA"/>
</dbReference>
<dbReference type="AlphaFoldDB" id="A0A4S4LIL9"/>
<comment type="caution">
    <text evidence="3">The sequence shown here is derived from an EMBL/GenBank/DDBJ whole genome shotgun (WGS) entry which is preliminary data.</text>
</comment>
<dbReference type="InterPro" id="IPR011333">
    <property type="entry name" value="SKP1/BTB/POZ_sf"/>
</dbReference>
<feature type="domain" description="BTB" evidence="2">
    <location>
        <begin position="445"/>
        <end position="515"/>
    </location>
</feature>
<dbReference type="CDD" id="cd18186">
    <property type="entry name" value="BTB_POZ_ZBTB_KLHL-like"/>
    <property type="match status" value="1"/>
</dbReference>
<dbReference type="Pfam" id="PF00651">
    <property type="entry name" value="BTB"/>
    <property type="match status" value="2"/>
</dbReference>
<feature type="compositionally biased region" description="Low complexity" evidence="1">
    <location>
        <begin position="411"/>
        <end position="420"/>
    </location>
</feature>
<dbReference type="PROSITE" id="PS50097">
    <property type="entry name" value="BTB"/>
    <property type="match status" value="2"/>
</dbReference>
<dbReference type="SMART" id="SM00225">
    <property type="entry name" value="BTB"/>
    <property type="match status" value="2"/>
</dbReference>
<proteinExistence type="predicted"/>
<evidence type="ECO:0000313" key="3">
    <source>
        <dbReference type="EMBL" id="THH11178.1"/>
    </source>
</evidence>
<accession>A0A4S4LIL9</accession>
<evidence type="ECO:0000313" key="4">
    <source>
        <dbReference type="Proteomes" id="UP000310158"/>
    </source>
</evidence>
<dbReference type="InterPro" id="IPR000210">
    <property type="entry name" value="BTB/POZ_dom"/>
</dbReference>
<name>A0A4S4LIL9_9AGAM</name>